<reference evidence="3 4" key="1">
    <citation type="submission" date="2023-03" db="EMBL/GenBank/DDBJ databases">
        <title>Genome insight into feeding habits of ladybird beetles.</title>
        <authorList>
            <person name="Li H.-S."/>
            <person name="Huang Y.-H."/>
            <person name="Pang H."/>
        </authorList>
    </citation>
    <scope>NUCLEOTIDE SEQUENCE [LARGE SCALE GENOMIC DNA]</scope>
    <source>
        <strain evidence="3">SYSU_2023b</strain>
        <tissue evidence="3">Whole body</tissue>
    </source>
</reference>
<dbReference type="EMBL" id="JARQZJ010000042">
    <property type="protein sequence ID" value="KAK9877523.1"/>
    <property type="molecule type" value="Genomic_DNA"/>
</dbReference>
<name>A0AAW1U4M9_9CUCU</name>
<evidence type="ECO:0000313" key="4">
    <source>
        <dbReference type="Proteomes" id="UP001431783"/>
    </source>
</evidence>
<feature type="coiled-coil region" evidence="1">
    <location>
        <begin position="264"/>
        <end position="294"/>
    </location>
</feature>
<protein>
    <recommendedName>
        <fullName evidence="5">UBZ4-type domain-containing protein</fullName>
    </recommendedName>
</protein>
<feature type="compositionally biased region" description="Polar residues" evidence="2">
    <location>
        <begin position="208"/>
        <end position="223"/>
    </location>
</feature>
<feature type="compositionally biased region" description="Polar residues" evidence="2">
    <location>
        <begin position="341"/>
        <end position="371"/>
    </location>
</feature>
<feature type="region of interest" description="Disordered" evidence="2">
    <location>
        <begin position="338"/>
        <end position="371"/>
    </location>
</feature>
<sequence>MVENIASNSGDICDHDFEDESLLKLYLTPNSMNSKNENSQNDSSKIQEAENQSTKNVKKVDQLTYLDLRKCENDELKYFVGFPLKYNGTVYQCPFFSKLNLRDQVKLLCSYHTKITKNVSNQAKLQLECVPFPKSFKTLNCPNFALNNFEMDTQDKEIGDNNNINPFDALLSPSPSDYISKSGRITKRKFYSEHEDAEMKKPRVQDSEWLNNTKNKSPSSRSSVRGKKQLSEDDTNSDTKTISKTNAEIISKSKLFKEKDSPKNSRWTKLMEGMEQQKSKAKQEEIEMEGFNKSLSVDDGLSEYIEDFDNSPFKRRIKPPPVKPKVGKMKKQKEPFAEVELTTQRAHTEKNVNAQSPAQKKASNSSKNDALACTSTSTRKTTANMVQCPICSRDFIHTEIEEHASSCGESRVGTTSNVSSIETMTCRFCDEVFLLDKEYEGHAKICSKRVLN</sequence>
<dbReference type="Proteomes" id="UP001431783">
    <property type="component" value="Unassembled WGS sequence"/>
</dbReference>
<keyword evidence="1" id="KW-0175">Coiled coil</keyword>
<evidence type="ECO:0000256" key="1">
    <source>
        <dbReference type="SAM" id="Coils"/>
    </source>
</evidence>
<comment type="caution">
    <text evidence="3">The sequence shown here is derived from an EMBL/GenBank/DDBJ whole genome shotgun (WGS) entry which is preliminary data.</text>
</comment>
<evidence type="ECO:0000313" key="3">
    <source>
        <dbReference type="EMBL" id="KAK9877523.1"/>
    </source>
</evidence>
<keyword evidence="4" id="KW-1185">Reference proteome</keyword>
<dbReference type="AlphaFoldDB" id="A0AAW1U4M9"/>
<evidence type="ECO:0000256" key="2">
    <source>
        <dbReference type="SAM" id="MobiDB-lite"/>
    </source>
</evidence>
<gene>
    <name evidence="3" type="ORF">WA026_018631</name>
</gene>
<proteinExistence type="predicted"/>
<accession>A0AAW1U4M9</accession>
<organism evidence="3 4">
    <name type="scientific">Henosepilachna vigintioctopunctata</name>
    <dbReference type="NCBI Taxonomy" id="420089"/>
    <lineage>
        <taxon>Eukaryota</taxon>
        <taxon>Metazoa</taxon>
        <taxon>Ecdysozoa</taxon>
        <taxon>Arthropoda</taxon>
        <taxon>Hexapoda</taxon>
        <taxon>Insecta</taxon>
        <taxon>Pterygota</taxon>
        <taxon>Neoptera</taxon>
        <taxon>Endopterygota</taxon>
        <taxon>Coleoptera</taxon>
        <taxon>Polyphaga</taxon>
        <taxon>Cucujiformia</taxon>
        <taxon>Coccinelloidea</taxon>
        <taxon>Coccinellidae</taxon>
        <taxon>Epilachninae</taxon>
        <taxon>Epilachnini</taxon>
        <taxon>Henosepilachna</taxon>
    </lineage>
</organism>
<feature type="compositionally biased region" description="Basic and acidic residues" evidence="2">
    <location>
        <begin position="193"/>
        <end position="206"/>
    </location>
</feature>
<feature type="region of interest" description="Disordered" evidence="2">
    <location>
        <begin position="193"/>
        <end position="240"/>
    </location>
</feature>
<feature type="region of interest" description="Disordered" evidence="2">
    <location>
        <begin position="32"/>
        <end position="53"/>
    </location>
</feature>
<evidence type="ECO:0008006" key="5">
    <source>
        <dbReference type="Google" id="ProtNLM"/>
    </source>
</evidence>